<feature type="region of interest" description="Disordered" evidence="3">
    <location>
        <begin position="492"/>
        <end position="512"/>
    </location>
</feature>
<feature type="compositionally biased region" description="Low complexity" evidence="3">
    <location>
        <begin position="115"/>
        <end position="127"/>
    </location>
</feature>
<dbReference type="Proteomes" id="UP000281245">
    <property type="component" value="Unassembled WGS sequence"/>
</dbReference>
<dbReference type="OrthoDB" id="196165at2759"/>
<feature type="compositionally biased region" description="Basic and acidic residues" evidence="3">
    <location>
        <begin position="959"/>
        <end position="972"/>
    </location>
</feature>
<dbReference type="GO" id="GO:0030950">
    <property type="term" value="P:establishment or maintenance of actin cytoskeleton polarity"/>
    <property type="evidence" value="ECO:0007669"/>
    <property type="project" value="TreeGrafter"/>
</dbReference>
<feature type="compositionally biased region" description="Basic residues" evidence="3">
    <location>
        <begin position="501"/>
        <end position="512"/>
    </location>
</feature>
<dbReference type="Gene3D" id="2.30.30.40">
    <property type="entry name" value="SH3 Domains"/>
    <property type="match status" value="1"/>
</dbReference>
<feature type="compositionally biased region" description="Polar residues" evidence="3">
    <location>
        <begin position="767"/>
        <end position="792"/>
    </location>
</feature>
<dbReference type="AlphaFoldDB" id="A0A3M6W880"/>
<feature type="domain" description="SH3" evidence="4">
    <location>
        <begin position="397"/>
        <end position="458"/>
    </location>
</feature>
<feature type="compositionally biased region" description="Polar residues" evidence="3">
    <location>
        <begin position="657"/>
        <end position="682"/>
    </location>
</feature>
<feature type="region of interest" description="Disordered" evidence="3">
    <location>
        <begin position="549"/>
        <end position="1029"/>
    </location>
</feature>
<gene>
    <name evidence="5" type="ORF">D0869_12378</name>
</gene>
<dbReference type="SMART" id="SM00326">
    <property type="entry name" value="SH3"/>
    <property type="match status" value="1"/>
</dbReference>
<dbReference type="PROSITE" id="PS50002">
    <property type="entry name" value="SH3"/>
    <property type="match status" value="1"/>
</dbReference>
<feature type="compositionally biased region" description="Basic and acidic residues" evidence="3">
    <location>
        <begin position="683"/>
        <end position="702"/>
    </location>
</feature>
<dbReference type="InterPro" id="IPR053039">
    <property type="entry name" value="Polarity_Bud-Selection_Reg"/>
</dbReference>
<feature type="compositionally biased region" description="Basic residues" evidence="3">
    <location>
        <begin position="142"/>
        <end position="153"/>
    </location>
</feature>
<feature type="compositionally biased region" description="Low complexity" evidence="3">
    <location>
        <begin position="825"/>
        <end position="836"/>
    </location>
</feature>
<dbReference type="InterPro" id="IPR036028">
    <property type="entry name" value="SH3-like_dom_sf"/>
</dbReference>
<dbReference type="GO" id="GO:0015630">
    <property type="term" value="C:microtubule cytoskeleton"/>
    <property type="evidence" value="ECO:0007669"/>
    <property type="project" value="TreeGrafter"/>
</dbReference>
<feature type="compositionally biased region" description="Basic and acidic residues" evidence="3">
    <location>
        <begin position="239"/>
        <end position="248"/>
    </location>
</feature>
<feature type="compositionally biased region" description="Pro residues" evidence="3">
    <location>
        <begin position="131"/>
        <end position="141"/>
    </location>
</feature>
<dbReference type="PANTHER" id="PTHR47775:SF1">
    <property type="entry name" value="BUD SITE SELECTION PROTEIN 14"/>
    <property type="match status" value="1"/>
</dbReference>
<feature type="region of interest" description="Disordered" evidence="3">
    <location>
        <begin position="239"/>
        <end position="289"/>
    </location>
</feature>
<feature type="compositionally biased region" description="Polar residues" evidence="3">
    <location>
        <begin position="994"/>
        <end position="1008"/>
    </location>
</feature>
<feature type="compositionally biased region" description="Low complexity" evidence="3">
    <location>
        <begin position="178"/>
        <end position="196"/>
    </location>
</feature>
<feature type="compositionally biased region" description="Basic and acidic residues" evidence="3">
    <location>
        <begin position="73"/>
        <end position="89"/>
    </location>
</feature>
<name>A0A3M6W880_HORWE</name>
<feature type="compositionally biased region" description="Acidic residues" evidence="3">
    <location>
        <begin position="100"/>
        <end position="112"/>
    </location>
</feature>
<evidence type="ECO:0000313" key="5">
    <source>
        <dbReference type="EMBL" id="RMX74655.1"/>
    </source>
</evidence>
<feature type="compositionally biased region" description="Acidic residues" evidence="3">
    <location>
        <begin position="936"/>
        <end position="947"/>
    </location>
</feature>
<feature type="compositionally biased region" description="Basic and acidic residues" evidence="3">
    <location>
        <begin position="26"/>
        <end position="57"/>
    </location>
</feature>
<proteinExistence type="predicted"/>
<evidence type="ECO:0000256" key="1">
    <source>
        <dbReference type="ARBA" id="ARBA00022443"/>
    </source>
</evidence>
<accession>A0A3M6W880</accession>
<dbReference type="FunFam" id="2.30.30.40:FF:000035">
    <property type="entry name" value="SH3 domain containing protein"/>
    <property type="match status" value="1"/>
</dbReference>
<comment type="caution">
    <text evidence="5">The sequence shown here is derived from an EMBL/GenBank/DDBJ whole genome shotgun (WGS) entry which is preliminary data.</text>
</comment>
<feature type="compositionally biased region" description="Basic residues" evidence="3">
    <location>
        <begin position="710"/>
        <end position="719"/>
    </location>
</feature>
<feature type="compositionally biased region" description="Acidic residues" evidence="3">
    <location>
        <begin position="873"/>
        <end position="888"/>
    </location>
</feature>
<dbReference type="EMBL" id="QWIJ01001474">
    <property type="protein sequence ID" value="RMX74655.1"/>
    <property type="molecule type" value="Genomic_DNA"/>
</dbReference>
<organism evidence="5 6">
    <name type="scientific">Hortaea werneckii</name>
    <name type="common">Black yeast</name>
    <name type="synonym">Cladosporium werneckii</name>
    <dbReference type="NCBI Taxonomy" id="91943"/>
    <lineage>
        <taxon>Eukaryota</taxon>
        <taxon>Fungi</taxon>
        <taxon>Dikarya</taxon>
        <taxon>Ascomycota</taxon>
        <taxon>Pezizomycotina</taxon>
        <taxon>Dothideomycetes</taxon>
        <taxon>Dothideomycetidae</taxon>
        <taxon>Mycosphaerellales</taxon>
        <taxon>Teratosphaeriaceae</taxon>
        <taxon>Hortaea</taxon>
    </lineage>
</organism>
<evidence type="ECO:0000313" key="6">
    <source>
        <dbReference type="Proteomes" id="UP000281245"/>
    </source>
</evidence>
<evidence type="ECO:0000256" key="2">
    <source>
        <dbReference type="PROSITE-ProRule" id="PRU00192"/>
    </source>
</evidence>
<evidence type="ECO:0000259" key="4">
    <source>
        <dbReference type="PROSITE" id="PS50002"/>
    </source>
</evidence>
<dbReference type="InterPro" id="IPR001452">
    <property type="entry name" value="SH3_domain"/>
</dbReference>
<feature type="compositionally biased region" description="Polar residues" evidence="3">
    <location>
        <begin position="1017"/>
        <end position="1029"/>
    </location>
</feature>
<dbReference type="SUPFAM" id="SSF50044">
    <property type="entry name" value="SH3-domain"/>
    <property type="match status" value="1"/>
</dbReference>
<keyword evidence="1 2" id="KW-0728">SH3 domain</keyword>
<feature type="compositionally biased region" description="Basic and acidic residues" evidence="3">
    <location>
        <begin position="561"/>
        <end position="572"/>
    </location>
</feature>
<sequence length="1098" mass="120411">MARPGLVRAGPDTLDLQDQDNPSAAEHLRHPDGEVAPHQAAELHHVVEERHSEEQSLHEAWNLAGQLTDEPEAIDRAQADHEHDHDRANGSHQDGVEGGEGSESEVEGDDDMMDRISSSPSIDDGGSTLPSSPPENAPTPHPQHKQITARRWKVWAPSRSSSLSPPPNTTPTCEHFNSSSMSPLSVSSFVDSEGSSPFVQTPQHLPLRLRESGRPQPLSSHHRVGRYGQMLDAGLDATDERDKVKRSESPNSCVAGHDCNEHNKDRNGFSDRFMPAQNDFGPGDSQFRRHPLTSRLQDRSSYALEQSPSLTSIGSIGSANLDDVLLPVDDPLLDHPPPSPTSSSSSWDDASEDSDQDYGQRRTAINDDADDDFFNNPNPRFTDSGWSGECLREAEDIDFEFVYALHTFVATVEGQANATKGDTMVLLDDSNSYWWLVRVVKDSSIGYLPAEHIETPTERLARLNKHRNIDVGVQGLLNPDSTDHAQLSATMLGDNSEKSRNPLKKAMRRRNAKTVQFAAPTYVEASDYDYSTEDEEAAVVDVNQSQDAAHVEDAQQLNGEPEPRESVDSRTSEDEEGRTSTPAKRASFDREQAATHNYTPSIDDPESSPKLVDKTEAAPLKSRKGTPRNADSFLKDDSIETKKITITPGLLREENMSVKSASSESARGNSLENLVKTPSPTEQRTEPPNKKETKEKKKEKQKGGMLSGLFKKKDKKDKKAVKEDVANGNESDMEKASNEFQRASPRGSPLQSGGNSPVDRAGAVQGGKQQSSPANGNLQKPPQQPVKATSPVQEPAKEAENRAFVAELPGDEAAQEMAVEWNDHAQYQRQLQAQAQAEKEGGILSPIKNALSPSSAEPKPKKAKRSKNRVELDDFDESPTEDDEEEEGPNPFKEQEERQRANSKEEERLSESPVEVMPGTFMHGTEIVHIPTPGDGAEESSSEEDGPESLTSSPSIIEHPAEPHEESERRDTADEEDDEETPKGSRSPDADTGVQEQQQPQRGLSVDSSVGDGASRLSPNSAATSWSDSSLRAWYDDGSEVKDMLTMIHDRANTVPVNHDHPMMVGLFAEERKGVQKMMGDLDGLLGSYLQRKGISLA</sequence>
<feature type="region of interest" description="Disordered" evidence="3">
    <location>
        <begin position="1"/>
        <end position="222"/>
    </location>
</feature>
<dbReference type="GO" id="GO:0051286">
    <property type="term" value="C:cell tip"/>
    <property type="evidence" value="ECO:0007669"/>
    <property type="project" value="TreeGrafter"/>
</dbReference>
<dbReference type="PANTHER" id="PTHR47775">
    <property type="entry name" value="BUD SITE SELECTION PROTEIN 14"/>
    <property type="match status" value="1"/>
</dbReference>
<feature type="compositionally biased region" description="Basic and acidic residues" evidence="3">
    <location>
        <begin position="633"/>
        <end position="643"/>
    </location>
</feature>
<protein>
    <recommendedName>
        <fullName evidence="4">SH3 domain-containing protein</fullName>
    </recommendedName>
</protein>
<reference evidence="5 6" key="1">
    <citation type="journal article" date="2018" name="BMC Genomics">
        <title>Genomic evidence for intraspecific hybridization in a clonal and extremely halotolerant yeast.</title>
        <authorList>
            <person name="Gostincar C."/>
            <person name="Stajich J.E."/>
            <person name="Zupancic J."/>
            <person name="Zalar P."/>
            <person name="Gunde-Cimerman N."/>
        </authorList>
    </citation>
    <scope>NUCLEOTIDE SEQUENCE [LARGE SCALE GENOMIC DNA]</scope>
    <source>
        <strain evidence="5 6">EXF-6656</strain>
    </source>
</reference>
<feature type="compositionally biased region" description="Basic and acidic residues" evidence="3">
    <location>
        <begin position="258"/>
        <end position="269"/>
    </location>
</feature>
<feature type="compositionally biased region" description="Basic and acidic residues" evidence="3">
    <location>
        <begin position="893"/>
        <end position="910"/>
    </location>
</feature>
<evidence type="ECO:0000256" key="3">
    <source>
        <dbReference type="SAM" id="MobiDB-lite"/>
    </source>
</evidence>
<feature type="region of interest" description="Disordered" evidence="3">
    <location>
        <begin position="327"/>
        <end position="359"/>
    </location>
</feature>
<dbReference type="GO" id="GO:0008104">
    <property type="term" value="P:intracellular protein localization"/>
    <property type="evidence" value="ECO:0007669"/>
    <property type="project" value="TreeGrafter"/>
</dbReference>
<dbReference type="VEuPathDB" id="FungiDB:BTJ68_11825"/>